<evidence type="ECO:0000256" key="6">
    <source>
        <dbReference type="ARBA" id="ARBA00023163"/>
    </source>
</evidence>
<evidence type="ECO:0000259" key="8">
    <source>
        <dbReference type="Pfam" id="PF23639"/>
    </source>
</evidence>
<evidence type="ECO:0000256" key="4">
    <source>
        <dbReference type="ARBA" id="ARBA00022695"/>
    </source>
</evidence>
<sequence length="372" mass="40747">MVGDRREVEEVKAGLKDRILDLCQAMLPAGRRENRFWVAHNPATSDEAKDPALKIALDRDVGAWIDWRSGDKGDVVGLVAHCLATDFKGAMDWSREWLGLTRMSTRERADFSARNEQRRVDAQREAENKAAERRKAVRRLWDSAAPIVEDSAAALLAHRYFALGRGVPLADVAQWDRETFRVAPALEWWKGARWSSEGGRRQKVAPGPEFPAIVSAFRSATGLVTGVHCTFLDPVQPAKAPVKSPKLMFGEAMGSVIRIAHGPEGLPPETATIPAPLILCEGIEDGLSLAIAVPDARVWAGGSLIGMGAAPVWLPCVSMVFVAADNDWQSRTALEQFDQVLAKLSEHDKPVEVMRSAVGKDFNDGYVPQQGK</sequence>
<keyword evidence="10" id="KW-1185">Reference proteome</keyword>
<reference evidence="9 10" key="1">
    <citation type="submission" date="2020-01" db="EMBL/GenBank/DDBJ databases">
        <title>Genomes of bacteria type strains.</title>
        <authorList>
            <person name="Chen J."/>
            <person name="Zhu S."/>
            <person name="Chen J."/>
        </authorList>
    </citation>
    <scope>NUCLEOTIDE SEQUENCE [LARGE SCALE GENOMIC DNA]</scope>
    <source>
        <strain evidence="9 10">KCTC 52919</strain>
    </source>
</reference>
<evidence type="ECO:0000313" key="9">
    <source>
        <dbReference type="EMBL" id="NDV87057.1"/>
    </source>
</evidence>
<dbReference type="GO" id="GO:0016779">
    <property type="term" value="F:nucleotidyltransferase activity"/>
    <property type="evidence" value="ECO:0007669"/>
    <property type="project" value="UniProtKB-KW"/>
</dbReference>
<keyword evidence="5" id="KW-0235">DNA replication</keyword>
<evidence type="ECO:0000256" key="5">
    <source>
        <dbReference type="ARBA" id="ARBA00022705"/>
    </source>
</evidence>
<dbReference type="InterPro" id="IPR055570">
    <property type="entry name" value="DUF7146"/>
</dbReference>
<dbReference type="GO" id="GO:0008270">
    <property type="term" value="F:zinc ion binding"/>
    <property type="evidence" value="ECO:0007669"/>
    <property type="project" value="InterPro"/>
</dbReference>
<dbReference type="Pfam" id="PF13362">
    <property type="entry name" value="Toprim_3"/>
    <property type="match status" value="1"/>
</dbReference>
<feature type="domain" description="DUF7146" evidence="8">
    <location>
        <begin position="132"/>
        <end position="259"/>
    </location>
</feature>
<evidence type="ECO:0000256" key="2">
    <source>
        <dbReference type="ARBA" id="ARBA00022515"/>
    </source>
</evidence>
<keyword evidence="3" id="KW-0808">Transferase</keyword>
<dbReference type="GO" id="GO:0006269">
    <property type="term" value="P:DNA replication, synthesis of primer"/>
    <property type="evidence" value="ECO:0007669"/>
    <property type="project" value="UniProtKB-KW"/>
</dbReference>
<accession>A0A6L9MGY3</accession>
<dbReference type="Proteomes" id="UP000476332">
    <property type="component" value="Unassembled WGS sequence"/>
</dbReference>
<evidence type="ECO:0000256" key="1">
    <source>
        <dbReference type="ARBA" id="ARBA00022478"/>
    </source>
</evidence>
<dbReference type="RefSeq" id="WP_163043814.1">
    <property type="nucleotide sequence ID" value="NZ_JAAAMJ010000006.1"/>
</dbReference>
<evidence type="ECO:0000259" key="7">
    <source>
        <dbReference type="Pfam" id="PF13362"/>
    </source>
</evidence>
<dbReference type="InterPro" id="IPR006171">
    <property type="entry name" value="TOPRIM_dom"/>
</dbReference>
<dbReference type="Gene3D" id="3.90.580.10">
    <property type="entry name" value="Zinc finger, CHC2-type domain"/>
    <property type="match status" value="1"/>
</dbReference>
<proteinExistence type="predicted"/>
<dbReference type="Pfam" id="PF23639">
    <property type="entry name" value="DUF7146"/>
    <property type="match status" value="1"/>
</dbReference>
<keyword evidence="1" id="KW-0240">DNA-directed RNA polymerase</keyword>
<dbReference type="CDD" id="cd01029">
    <property type="entry name" value="TOPRIM_primases"/>
    <property type="match status" value="1"/>
</dbReference>
<keyword evidence="2" id="KW-0639">Primosome</keyword>
<gene>
    <name evidence="9" type="ORF">GTW51_10120</name>
</gene>
<keyword evidence="4" id="KW-0548">Nucleotidyltransferase</keyword>
<dbReference type="GO" id="GO:0003677">
    <property type="term" value="F:DNA binding"/>
    <property type="evidence" value="ECO:0007669"/>
    <property type="project" value="InterPro"/>
</dbReference>
<dbReference type="GO" id="GO:0000428">
    <property type="term" value="C:DNA-directed RNA polymerase complex"/>
    <property type="evidence" value="ECO:0007669"/>
    <property type="project" value="UniProtKB-KW"/>
</dbReference>
<evidence type="ECO:0000313" key="10">
    <source>
        <dbReference type="Proteomes" id="UP000476332"/>
    </source>
</evidence>
<dbReference type="GO" id="GO:1990077">
    <property type="term" value="C:primosome complex"/>
    <property type="evidence" value="ECO:0007669"/>
    <property type="project" value="UniProtKB-KW"/>
</dbReference>
<name>A0A6L9MGY3_9HYPH</name>
<comment type="caution">
    <text evidence="9">The sequence shown here is derived from an EMBL/GenBank/DDBJ whole genome shotgun (WGS) entry which is preliminary data.</text>
</comment>
<dbReference type="EMBL" id="JAAAMJ010000006">
    <property type="protein sequence ID" value="NDV87057.1"/>
    <property type="molecule type" value="Genomic_DNA"/>
</dbReference>
<dbReference type="InterPro" id="IPR036977">
    <property type="entry name" value="DNA_primase_Znf_CHC2"/>
</dbReference>
<feature type="domain" description="Toprim" evidence="7">
    <location>
        <begin position="277"/>
        <end position="364"/>
    </location>
</feature>
<evidence type="ECO:0000256" key="3">
    <source>
        <dbReference type="ARBA" id="ARBA00022679"/>
    </source>
</evidence>
<protein>
    <submittedName>
        <fullName evidence="9">Uncharacterized protein</fullName>
    </submittedName>
</protein>
<organism evidence="9 10">
    <name type="scientific">Aurantimonas aggregata</name>
    <dbReference type="NCBI Taxonomy" id="2047720"/>
    <lineage>
        <taxon>Bacteria</taxon>
        <taxon>Pseudomonadati</taxon>
        <taxon>Pseudomonadota</taxon>
        <taxon>Alphaproteobacteria</taxon>
        <taxon>Hyphomicrobiales</taxon>
        <taxon>Aurantimonadaceae</taxon>
        <taxon>Aurantimonas</taxon>
    </lineage>
</organism>
<dbReference type="InterPro" id="IPR034154">
    <property type="entry name" value="TOPRIM_DnaG/twinkle"/>
</dbReference>
<dbReference type="AlphaFoldDB" id="A0A6L9MGY3"/>
<keyword evidence="6" id="KW-0804">Transcription</keyword>